<evidence type="ECO:0000313" key="9">
    <source>
        <dbReference type="EMBL" id="GGH87501.1"/>
    </source>
</evidence>
<proteinExistence type="inferred from homology"/>
<dbReference type="Gene3D" id="3.30.950.10">
    <property type="entry name" value="Methyltransferase, Cobalt-precorrin-4 Transmethylase, Domain 2"/>
    <property type="match status" value="1"/>
</dbReference>
<feature type="domain" description="Cobalamin synthesis G N-terminal" evidence="7">
    <location>
        <begin position="53"/>
        <end position="133"/>
    </location>
</feature>
<evidence type="ECO:0000259" key="5">
    <source>
        <dbReference type="Pfam" id="PF00590"/>
    </source>
</evidence>
<protein>
    <submittedName>
        <fullName evidence="9">Precorrin-4 C(11)-methyltransferase</fullName>
    </submittedName>
</protein>
<dbReference type="InterPro" id="IPR000878">
    <property type="entry name" value="4pyrrol_Mease"/>
</dbReference>
<feature type="domain" description="CobE/GbiG C-terminal" evidence="6">
    <location>
        <begin position="231"/>
        <end position="353"/>
    </location>
</feature>
<evidence type="ECO:0000256" key="1">
    <source>
        <dbReference type="ARBA" id="ARBA00005879"/>
    </source>
</evidence>
<dbReference type="InterPro" id="IPR038029">
    <property type="entry name" value="GbiG_N_sf"/>
</dbReference>
<dbReference type="Pfam" id="PF00590">
    <property type="entry name" value="TP_methylase"/>
    <property type="match status" value="1"/>
</dbReference>
<dbReference type="InterPro" id="IPR002750">
    <property type="entry name" value="CobE/GbiG_C"/>
</dbReference>
<dbReference type="SUPFAM" id="SSF159672">
    <property type="entry name" value="CbiG N-terminal domain-like"/>
    <property type="match status" value="1"/>
</dbReference>
<dbReference type="InterPro" id="IPR006362">
    <property type="entry name" value="Cbl_synth_CobM/CibF"/>
</dbReference>
<sequence>MKKPTATAILASTDRGVLLAEQLRRELAGSLVFSTRPAVGLPAVQAIASIADFLATEFANYEAFVFIGALGICVRSIAPYVQDKATDPAVINLDDHGQFVQPVLSGHVGGANALAQRLARVLGAQAVITTASDLQDLWALDTLAAQFRWRAVPSEPLNQLVSRFVNNGRTALLLEIQDEGTRWLEKSRPPFVDVFYSREGVDWSPYALLLAVTYRPLAVPIPALCFYAPVLHLGLGCSRDIETDLLDASVREQLAAHQLAVESVKSIGSIDIKYDETAFIALAQRLDVPLLTYPAEALNSKTTPNPSDVVLSKLGVPSVGEAAALLSSSNAVLLLEKQKVTVASGKKHTLAVALEAAAERRGVIAIVGAGPGDASLISVKGKELLEAADLILYAGSLVPERLTHYAKSGAVVRDSASMTLEEQLKLMEAHYRRGHLTVRLHSGDPSIYGAIQEQMSEFDDRGMAYFIVPGISAFQAAAASLKSEFTIPEVVQTIILTRGAGNTPLPPHEKLEEMARHRATMCIFLSATIARRVQEQLLEHYPADTPVAILYRVSWDDEEIYTGQLADMAALIRTHKLTRTVLIVVGAAIGARKNRSQLYHPDWKHIFRTGKPAKVKKTKQRADDAPSS</sequence>
<dbReference type="InterPro" id="IPR021744">
    <property type="entry name" value="CbiG_N"/>
</dbReference>
<organism evidence="9 10">
    <name type="scientific">Hymenobacter frigidus</name>
    <dbReference type="NCBI Taxonomy" id="1524095"/>
    <lineage>
        <taxon>Bacteria</taxon>
        <taxon>Pseudomonadati</taxon>
        <taxon>Bacteroidota</taxon>
        <taxon>Cytophagia</taxon>
        <taxon>Cytophagales</taxon>
        <taxon>Hymenobacteraceae</taxon>
        <taxon>Hymenobacter</taxon>
    </lineage>
</organism>
<feature type="domain" description="Tetrapyrrole methylase" evidence="5">
    <location>
        <begin position="364"/>
        <end position="568"/>
    </location>
</feature>
<keyword evidence="4" id="KW-0949">S-adenosyl-L-methionine</keyword>
<dbReference type="InterPro" id="IPR035996">
    <property type="entry name" value="4pyrrol_Methylase_sf"/>
</dbReference>
<dbReference type="Proteomes" id="UP000637774">
    <property type="component" value="Unassembled WGS sequence"/>
</dbReference>
<dbReference type="RefSeq" id="WP_188562571.1">
    <property type="nucleotide sequence ID" value="NZ_BMGY01000025.1"/>
</dbReference>
<dbReference type="Pfam" id="PF11761">
    <property type="entry name" value="CbiG_mid"/>
    <property type="match status" value="1"/>
</dbReference>
<keyword evidence="10" id="KW-1185">Reference proteome</keyword>
<gene>
    <name evidence="9" type="primary">cbiGF</name>
    <name evidence="9" type="ORF">GCM10011495_26560</name>
</gene>
<dbReference type="Gene3D" id="3.30.420.180">
    <property type="entry name" value="CobE/GbiG C-terminal domain"/>
    <property type="match status" value="1"/>
</dbReference>
<dbReference type="PANTHER" id="PTHR47036">
    <property type="entry name" value="COBALT-FACTOR III C(17)-METHYLTRANSFERASE-RELATED"/>
    <property type="match status" value="1"/>
</dbReference>
<evidence type="ECO:0000256" key="4">
    <source>
        <dbReference type="ARBA" id="ARBA00022691"/>
    </source>
</evidence>
<dbReference type="CDD" id="cd11641">
    <property type="entry name" value="Precorrin-4_C11-MT"/>
    <property type="match status" value="1"/>
</dbReference>
<dbReference type="Pfam" id="PF11760">
    <property type="entry name" value="CbiG_N"/>
    <property type="match status" value="1"/>
</dbReference>
<dbReference type="InterPro" id="IPR014777">
    <property type="entry name" value="4pyrrole_Mease_sub1"/>
</dbReference>
<evidence type="ECO:0000256" key="2">
    <source>
        <dbReference type="ARBA" id="ARBA00022603"/>
    </source>
</evidence>
<name>A0ABQ2A7B2_9BACT</name>
<dbReference type="Gene3D" id="3.40.1010.10">
    <property type="entry name" value="Cobalt-precorrin-4 Transmethylase, Domain 1"/>
    <property type="match status" value="1"/>
</dbReference>
<evidence type="ECO:0000256" key="3">
    <source>
        <dbReference type="ARBA" id="ARBA00022679"/>
    </source>
</evidence>
<dbReference type="InterPro" id="IPR014776">
    <property type="entry name" value="4pyrrole_Mease_sub2"/>
</dbReference>
<feature type="domain" description="Cobalamin biosynthesis central region" evidence="8">
    <location>
        <begin position="138"/>
        <end position="226"/>
    </location>
</feature>
<dbReference type="PANTHER" id="PTHR47036:SF1">
    <property type="entry name" value="COBALT-FACTOR III C(17)-METHYLTRANSFERASE-RELATED"/>
    <property type="match status" value="1"/>
</dbReference>
<keyword evidence="3" id="KW-0808">Transferase</keyword>
<keyword evidence="2" id="KW-0489">Methyltransferase</keyword>
<evidence type="ECO:0000259" key="6">
    <source>
        <dbReference type="Pfam" id="PF01890"/>
    </source>
</evidence>
<dbReference type="SUPFAM" id="SSF53790">
    <property type="entry name" value="Tetrapyrrole methylase"/>
    <property type="match status" value="1"/>
</dbReference>
<evidence type="ECO:0000259" key="7">
    <source>
        <dbReference type="Pfam" id="PF11760"/>
    </source>
</evidence>
<evidence type="ECO:0000313" key="10">
    <source>
        <dbReference type="Proteomes" id="UP000637774"/>
    </source>
</evidence>
<reference evidence="10" key="1">
    <citation type="journal article" date="2019" name="Int. J. Syst. Evol. Microbiol.">
        <title>The Global Catalogue of Microorganisms (GCM) 10K type strain sequencing project: providing services to taxonomists for standard genome sequencing and annotation.</title>
        <authorList>
            <consortium name="The Broad Institute Genomics Platform"/>
            <consortium name="The Broad Institute Genome Sequencing Center for Infectious Disease"/>
            <person name="Wu L."/>
            <person name="Ma J."/>
        </authorList>
    </citation>
    <scope>NUCLEOTIDE SEQUENCE [LARGE SCALE GENOMIC DNA]</scope>
    <source>
        <strain evidence="10">CGMCC 1.14966</strain>
    </source>
</reference>
<dbReference type="InterPro" id="IPR051810">
    <property type="entry name" value="Precorrin_MeTrfase"/>
</dbReference>
<dbReference type="SUPFAM" id="SSF159664">
    <property type="entry name" value="CobE/GbiG C-terminal domain-like"/>
    <property type="match status" value="1"/>
</dbReference>
<comment type="caution">
    <text evidence="9">The sequence shown here is derived from an EMBL/GenBank/DDBJ whole genome shotgun (WGS) entry which is preliminary data.</text>
</comment>
<dbReference type="InterPro" id="IPR021745">
    <property type="entry name" value="CbiG_mid"/>
</dbReference>
<accession>A0ABQ2A7B2</accession>
<comment type="similarity">
    <text evidence="1">Belongs to the precorrin methyltransferase family.</text>
</comment>
<dbReference type="EMBL" id="BMGY01000025">
    <property type="protein sequence ID" value="GGH87501.1"/>
    <property type="molecule type" value="Genomic_DNA"/>
</dbReference>
<evidence type="ECO:0000259" key="8">
    <source>
        <dbReference type="Pfam" id="PF11761"/>
    </source>
</evidence>
<dbReference type="NCBIfam" id="TIGR01465">
    <property type="entry name" value="cobM_cbiF"/>
    <property type="match status" value="1"/>
</dbReference>
<dbReference type="InterPro" id="IPR036518">
    <property type="entry name" value="CobE/GbiG_C_sf"/>
</dbReference>
<dbReference type="Pfam" id="PF01890">
    <property type="entry name" value="CbiG_C"/>
    <property type="match status" value="1"/>
</dbReference>
<dbReference type="Gene3D" id="3.40.50.11220">
    <property type="match status" value="1"/>
</dbReference>